<gene>
    <name evidence="1" type="ORF">CLUMA_CG002735</name>
</gene>
<evidence type="ECO:0000313" key="1">
    <source>
        <dbReference type="EMBL" id="CRK89000.1"/>
    </source>
</evidence>
<evidence type="ECO:0000313" key="2">
    <source>
        <dbReference type="Proteomes" id="UP000183832"/>
    </source>
</evidence>
<accession>A0A1J1HLR2</accession>
<dbReference type="AlphaFoldDB" id="A0A1J1HLR2"/>
<reference evidence="1 2" key="1">
    <citation type="submission" date="2015-04" db="EMBL/GenBank/DDBJ databases">
        <authorList>
            <person name="Syromyatnikov M.Y."/>
            <person name="Popov V.N."/>
        </authorList>
    </citation>
    <scope>NUCLEOTIDE SEQUENCE [LARGE SCALE GENOMIC DNA]</scope>
</reference>
<keyword evidence="2" id="KW-1185">Reference proteome</keyword>
<proteinExistence type="predicted"/>
<protein>
    <submittedName>
        <fullName evidence="1">CLUMA_CG002735, isoform A</fullName>
    </submittedName>
</protein>
<dbReference type="Proteomes" id="UP000183832">
    <property type="component" value="Unassembled WGS sequence"/>
</dbReference>
<name>A0A1J1HLR2_9DIPT</name>
<dbReference type="EMBL" id="CVRI01000010">
    <property type="protein sequence ID" value="CRK89000.1"/>
    <property type="molecule type" value="Genomic_DNA"/>
</dbReference>
<organism evidence="1 2">
    <name type="scientific">Clunio marinus</name>
    <dbReference type="NCBI Taxonomy" id="568069"/>
    <lineage>
        <taxon>Eukaryota</taxon>
        <taxon>Metazoa</taxon>
        <taxon>Ecdysozoa</taxon>
        <taxon>Arthropoda</taxon>
        <taxon>Hexapoda</taxon>
        <taxon>Insecta</taxon>
        <taxon>Pterygota</taxon>
        <taxon>Neoptera</taxon>
        <taxon>Endopterygota</taxon>
        <taxon>Diptera</taxon>
        <taxon>Nematocera</taxon>
        <taxon>Chironomoidea</taxon>
        <taxon>Chironomidae</taxon>
        <taxon>Clunio</taxon>
    </lineage>
</organism>
<sequence>MIKTANQSYEKSTKEIETFNGEEDKSLKISVMSQKIPAINAINQTPKLNSTTHCHLFPASTSHSRYTKMQQINSMSVGEL</sequence>